<dbReference type="PROSITE" id="PS51257">
    <property type="entry name" value="PROKAR_LIPOPROTEIN"/>
    <property type="match status" value="1"/>
</dbReference>
<dbReference type="Proteomes" id="UP001500221">
    <property type="component" value="Unassembled WGS sequence"/>
</dbReference>
<dbReference type="EMBL" id="BAABKG010000002">
    <property type="protein sequence ID" value="GAA5145257.1"/>
    <property type="molecule type" value="Genomic_DNA"/>
</dbReference>
<sequence>MRIPPALAALALTLAALVGCSDDGDGADVDPGGDHLAEAADVLPSDSTLVEFVDRAASAERAGVGGTEVPVDDYVAALRSDDVAGSPLATTLVTADEAGVALDERGVEWSAAVTLGTGSGRAATVVSVADDVDLDAMVAELEEAGLAREEADGRTHLTGLASDLVDVSTGTIAGGYPAGFYDVTVDPDARLVVTGDDASEVFRTVDGDTSSLADGPLGDLLDGVEGNDRVRLEALPDCTRALLGGRVTPEQLERIEQEAPAFQRPLQTLLAQGDGDPQVRLLMADDDVAAADVEVRQTFLDEGTLLSSGEPIADVLSGTVTQDGNEVVVDVSLADDAPAFLLDRLALTADGPFACY</sequence>
<evidence type="ECO:0000313" key="1">
    <source>
        <dbReference type="EMBL" id="GAA5145257.1"/>
    </source>
</evidence>
<protein>
    <submittedName>
        <fullName evidence="1">Uncharacterized protein</fullName>
    </submittedName>
</protein>
<organism evidence="1 2">
    <name type="scientific">Nocardioides marinquilinus</name>
    <dbReference type="NCBI Taxonomy" id="1210400"/>
    <lineage>
        <taxon>Bacteria</taxon>
        <taxon>Bacillati</taxon>
        <taxon>Actinomycetota</taxon>
        <taxon>Actinomycetes</taxon>
        <taxon>Propionibacteriales</taxon>
        <taxon>Nocardioidaceae</taxon>
        <taxon>Nocardioides</taxon>
    </lineage>
</organism>
<evidence type="ECO:0000313" key="2">
    <source>
        <dbReference type="Proteomes" id="UP001500221"/>
    </source>
</evidence>
<accession>A0ABP9PED2</accession>
<name>A0ABP9PED2_9ACTN</name>
<comment type="caution">
    <text evidence="1">The sequence shown here is derived from an EMBL/GenBank/DDBJ whole genome shotgun (WGS) entry which is preliminary data.</text>
</comment>
<keyword evidence="2" id="KW-1185">Reference proteome</keyword>
<proteinExistence type="predicted"/>
<reference evidence="2" key="1">
    <citation type="journal article" date="2019" name="Int. J. Syst. Evol. Microbiol.">
        <title>The Global Catalogue of Microorganisms (GCM) 10K type strain sequencing project: providing services to taxonomists for standard genome sequencing and annotation.</title>
        <authorList>
            <consortium name="The Broad Institute Genomics Platform"/>
            <consortium name="The Broad Institute Genome Sequencing Center for Infectious Disease"/>
            <person name="Wu L."/>
            <person name="Ma J."/>
        </authorList>
    </citation>
    <scope>NUCLEOTIDE SEQUENCE [LARGE SCALE GENOMIC DNA]</scope>
    <source>
        <strain evidence="2">JCM 18459</strain>
    </source>
</reference>
<dbReference type="RefSeq" id="WP_345456215.1">
    <property type="nucleotide sequence ID" value="NZ_BAABKG010000002.1"/>
</dbReference>
<gene>
    <name evidence="1" type="ORF">GCM10023340_14260</name>
</gene>